<proteinExistence type="predicted"/>
<organism evidence="2 3">
    <name type="scientific">Pythium oligandrum</name>
    <name type="common">Mycoparasitic fungus</name>
    <dbReference type="NCBI Taxonomy" id="41045"/>
    <lineage>
        <taxon>Eukaryota</taxon>
        <taxon>Sar</taxon>
        <taxon>Stramenopiles</taxon>
        <taxon>Oomycota</taxon>
        <taxon>Peronosporomycetes</taxon>
        <taxon>Pythiales</taxon>
        <taxon>Pythiaceae</taxon>
        <taxon>Pythium</taxon>
    </lineage>
</organism>
<dbReference type="AlphaFoldDB" id="A0A8K1FMF8"/>
<evidence type="ECO:0000313" key="3">
    <source>
        <dbReference type="Proteomes" id="UP000794436"/>
    </source>
</evidence>
<dbReference type="Pfam" id="PF13279">
    <property type="entry name" value="4HBT_2"/>
    <property type="match status" value="1"/>
</dbReference>
<keyword evidence="1" id="KW-1133">Transmembrane helix</keyword>
<keyword evidence="1" id="KW-0812">Transmembrane</keyword>
<name>A0A8K1FMF8_PYTOL</name>
<dbReference type="EMBL" id="SPLM01000072">
    <property type="protein sequence ID" value="TMW63613.1"/>
    <property type="molecule type" value="Genomic_DNA"/>
</dbReference>
<comment type="caution">
    <text evidence="2">The sequence shown here is derived from an EMBL/GenBank/DDBJ whole genome shotgun (WGS) entry which is preliminary data.</text>
</comment>
<sequence>MEKKDQVTAALAFPPVMAFVMALRTWPWHFKFAFVCALLSFFTFCDGWYFVRLGLVHCSERFDHWRKMPRKHLFAMSFLNGRVLPGDIDRNAHCNNARFLRECGFGRRDFWHRNGMWEIIRANDCNLVVGAQSVRYRRELSLGHAYTLETRLMHWDDRAFYLEHRFVTTDYKTNQSFVHAIVLVKNSVIGKLSPSKLIEKLPDVGAYETKCPAMTRELQHWIDYNTASSKILREEAQK</sequence>
<reference evidence="2" key="1">
    <citation type="submission" date="2019-03" db="EMBL/GenBank/DDBJ databases">
        <title>Long read genome sequence of the mycoparasitic Pythium oligandrum ATCC 38472 isolated from sugarbeet rhizosphere.</title>
        <authorList>
            <person name="Gaulin E."/>
        </authorList>
    </citation>
    <scope>NUCLEOTIDE SEQUENCE</scope>
    <source>
        <strain evidence="2">ATCC 38472_TT</strain>
    </source>
</reference>
<accession>A0A8K1FMF8</accession>
<dbReference type="InterPro" id="IPR051490">
    <property type="entry name" value="THEM6_lcsJ_thioesterase"/>
</dbReference>
<protein>
    <submittedName>
        <fullName evidence="2">Uncharacterized protein</fullName>
    </submittedName>
</protein>
<dbReference type="PANTHER" id="PTHR12475:SF4">
    <property type="entry name" value="PROTEIN THEM6"/>
    <property type="match status" value="1"/>
</dbReference>
<dbReference type="Proteomes" id="UP000794436">
    <property type="component" value="Unassembled WGS sequence"/>
</dbReference>
<dbReference type="OrthoDB" id="265761at2759"/>
<keyword evidence="1" id="KW-0472">Membrane</keyword>
<feature type="transmembrane region" description="Helical" evidence="1">
    <location>
        <begin position="32"/>
        <end position="51"/>
    </location>
</feature>
<keyword evidence="3" id="KW-1185">Reference proteome</keyword>
<evidence type="ECO:0000313" key="2">
    <source>
        <dbReference type="EMBL" id="TMW63613.1"/>
    </source>
</evidence>
<dbReference type="PANTHER" id="PTHR12475">
    <property type="match status" value="1"/>
</dbReference>
<dbReference type="Gene3D" id="3.10.129.10">
    <property type="entry name" value="Hotdog Thioesterase"/>
    <property type="match status" value="1"/>
</dbReference>
<gene>
    <name evidence="2" type="ORF">Poli38472_002554</name>
</gene>
<dbReference type="SUPFAM" id="SSF54637">
    <property type="entry name" value="Thioesterase/thiol ester dehydrase-isomerase"/>
    <property type="match status" value="1"/>
</dbReference>
<evidence type="ECO:0000256" key="1">
    <source>
        <dbReference type="SAM" id="Phobius"/>
    </source>
</evidence>
<dbReference type="CDD" id="cd00586">
    <property type="entry name" value="4HBT"/>
    <property type="match status" value="1"/>
</dbReference>
<feature type="transmembrane region" description="Helical" evidence="1">
    <location>
        <begin position="7"/>
        <end position="26"/>
    </location>
</feature>
<dbReference type="InterPro" id="IPR029069">
    <property type="entry name" value="HotDog_dom_sf"/>
</dbReference>